<feature type="domain" description="CCHC-type" evidence="3">
    <location>
        <begin position="249"/>
        <end position="264"/>
    </location>
</feature>
<feature type="compositionally biased region" description="Polar residues" evidence="2">
    <location>
        <begin position="305"/>
        <end position="327"/>
    </location>
</feature>
<dbReference type="SMART" id="SM00343">
    <property type="entry name" value="ZnF_C2HC"/>
    <property type="match status" value="2"/>
</dbReference>
<dbReference type="GO" id="GO:0008270">
    <property type="term" value="F:zinc ion binding"/>
    <property type="evidence" value="ECO:0007669"/>
    <property type="project" value="UniProtKB-KW"/>
</dbReference>
<dbReference type="EMBL" id="JASEJX010000038">
    <property type="protein sequence ID" value="KAK4509866.1"/>
    <property type="molecule type" value="Genomic_DNA"/>
</dbReference>
<sequence length="404" mass="45519">MATTADLSWFQILSRGHSKKVINAQPQRAKDDKFKLVPEVLYEHDDLKAEVLTRKAAVILQQALTPGSVFVCEQISPLVQFRPLSLYHQKANGDLLLEAKFDRLEDAKLAIRQGITYQNIVFKATAAKDNNEGRLTHVQMTIVRMTDMETFVEDLQKSLKFYGKVYQIKKYTIDGFFEGHISFLIDTAVNYRNAEGKEYDIQPLSRMMYLSAWDVYVPATYRGAPPVCHFCRQSGHIRDACPVLAKRQCFKCRKLGHTARFCREEETTFEDALEEYESSKKANDGVREKRCGATHTIHDHVAQQLQRQTTASQSATSHGSQISNAESSAMEVDPKTLQRTPHGSDASKHAPLASSLYMHVNSQASVASVFSLNGFQSDVLPLRRHSMSSTSMSQTPVYHAAHRA</sequence>
<dbReference type="GO" id="GO:0003676">
    <property type="term" value="F:nucleic acid binding"/>
    <property type="evidence" value="ECO:0007669"/>
    <property type="project" value="InterPro"/>
</dbReference>
<dbReference type="GeneID" id="89950856"/>
<dbReference type="Proteomes" id="UP001304243">
    <property type="component" value="Unassembled WGS sequence"/>
</dbReference>
<evidence type="ECO:0000313" key="4">
    <source>
        <dbReference type="EMBL" id="KAK4509866.1"/>
    </source>
</evidence>
<proteinExistence type="predicted"/>
<dbReference type="PROSITE" id="PS50158">
    <property type="entry name" value="ZF_CCHC"/>
    <property type="match status" value="1"/>
</dbReference>
<keyword evidence="1" id="KW-0479">Metal-binding</keyword>
<name>A0AAN7D382_9FUNG</name>
<reference evidence="4 5" key="1">
    <citation type="submission" date="2022-11" db="EMBL/GenBank/DDBJ databases">
        <title>Mucor velutinosus strain NIH1002 WGS.</title>
        <authorList>
            <person name="Subramanian P."/>
            <person name="Mullikin J.C."/>
            <person name="Segre J.A."/>
            <person name="Zelazny A.M."/>
        </authorList>
    </citation>
    <scope>NUCLEOTIDE SEQUENCE [LARGE SCALE GENOMIC DNA]</scope>
    <source>
        <strain evidence="4 5">NIH1002</strain>
    </source>
</reference>
<dbReference type="RefSeq" id="XP_064676532.1">
    <property type="nucleotide sequence ID" value="XM_064826434.1"/>
</dbReference>
<keyword evidence="5" id="KW-1185">Reference proteome</keyword>
<gene>
    <name evidence="4" type="ORF">ATC70_007170</name>
</gene>
<evidence type="ECO:0000313" key="5">
    <source>
        <dbReference type="Proteomes" id="UP001304243"/>
    </source>
</evidence>
<keyword evidence="1" id="KW-0862">Zinc</keyword>
<protein>
    <recommendedName>
        <fullName evidence="3">CCHC-type domain-containing protein</fullName>
    </recommendedName>
</protein>
<dbReference type="SUPFAM" id="SSF57756">
    <property type="entry name" value="Retrovirus zinc finger-like domains"/>
    <property type="match status" value="1"/>
</dbReference>
<dbReference type="InterPro" id="IPR036875">
    <property type="entry name" value="Znf_CCHC_sf"/>
</dbReference>
<keyword evidence="1" id="KW-0863">Zinc-finger</keyword>
<dbReference type="InterPro" id="IPR001878">
    <property type="entry name" value="Znf_CCHC"/>
</dbReference>
<organism evidence="4 5">
    <name type="scientific">Mucor velutinosus</name>
    <dbReference type="NCBI Taxonomy" id="708070"/>
    <lineage>
        <taxon>Eukaryota</taxon>
        <taxon>Fungi</taxon>
        <taxon>Fungi incertae sedis</taxon>
        <taxon>Mucoromycota</taxon>
        <taxon>Mucoromycotina</taxon>
        <taxon>Mucoromycetes</taxon>
        <taxon>Mucorales</taxon>
        <taxon>Mucorineae</taxon>
        <taxon>Mucoraceae</taxon>
        <taxon>Mucor</taxon>
    </lineage>
</organism>
<dbReference type="Gene3D" id="4.10.60.10">
    <property type="entry name" value="Zinc finger, CCHC-type"/>
    <property type="match status" value="1"/>
</dbReference>
<comment type="caution">
    <text evidence="4">The sequence shown here is derived from an EMBL/GenBank/DDBJ whole genome shotgun (WGS) entry which is preliminary data.</text>
</comment>
<accession>A0AAN7D382</accession>
<dbReference type="AlphaFoldDB" id="A0AAN7D382"/>
<evidence type="ECO:0000259" key="3">
    <source>
        <dbReference type="PROSITE" id="PS50158"/>
    </source>
</evidence>
<evidence type="ECO:0000256" key="2">
    <source>
        <dbReference type="SAM" id="MobiDB-lite"/>
    </source>
</evidence>
<feature type="region of interest" description="Disordered" evidence="2">
    <location>
        <begin position="305"/>
        <end position="348"/>
    </location>
</feature>
<evidence type="ECO:0000256" key="1">
    <source>
        <dbReference type="PROSITE-ProRule" id="PRU00047"/>
    </source>
</evidence>